<accession>A0ABV3DPZ1</accession>
<gene>
    <name evidence="1" type="ORF">AB0C36_30405</name>
</gene>
<organism evidence="1 2">
    <name type="scientific">Streptodolium elevatio</name>
    <dbReference type="NCBI Taxonomy" id="3157996"/>
    <lineage>
        <taxon>Bacteria</taxon>
        <taxon>Bacillati</taxon>
        <taxon>Actinomycetota</taxon>
        <taxon>Actinomycetes</taxon>
        <taxon>Kitasatosporales</taxon>
        <taxon>Streptomycetaceae</taxon>
        <taxon>Streptodolium</taxon>
    </lineage>
</organism>
<comment type="caution">
    <text evidence="1">The sequence shown here is derived from an EMBL/GenBank/DDBJ whole genome shotgun (WGS) entry which is preliminary data.</text>
</comment>
<dbReference type="InterPro" id="IPR045592">
    <property type="entry name" value="DUF6461"/>
</dbReference>
<reference evidence="1 2" key="1">
    <citation type="submission" date="2024-06" db="EMBL/GenBank/DDBJ databases">
        <title>The Natural Products Discovery Center: Release of the First 8490 Sequenced Strains for Exploring Actinobacteria Biosynthetic Diversity.</title>
        <authorList>
            <person name="Kalkreuter E."/>
            <person name="Kautsar S.A."/>
            <person name="Yang D."/>
            <person name="Bader C.D."/>
            <person name="Teijaro C.N."/>
            <person name="Fluegel L."/>
            <person name="Davis C.M."/>
            <person name="Simpson J.R."/>
            <person name="Lauterbach L."/>
            <person name="Steele A.D."/>
            <person name="Gui C."/>
            <person name="Meng S."/>
            <person name="Li G."/>
            <person name="Viehrig K."/>
            <person name="Ye F."/>
            <person name="Su P."/>
            <person name="Kiefer A.F."/>
            <person name="Nichols A."/>
            <person name="Cepeda A.J."/>
            <person name="Yan W."/>
            <person name="Fan B."/>
            <person name="Jiang Y."/>
            <person name="Adhikari A."/>
            <person name="Zheng C.-J."/>
            <person name="Schuster L."/>
            <person name="Cowan T.M."/>
            <person name="Smanski M.J."/>
            <person name="Chevrette M.G."/>
            <person name="De Carvalho L.P.S."/>
            <person name="Shen B."/>
        </authorList>
    </citation>
    <scope>NUCLEOTIDE SEQUENCE [LARGE SCALE GENOMIC DNA]</scope>
    <source>
        <strain evidence="1 2">NPDC048946</strain>
    </source>
</reference>
<proteinExistence type="predicted"/>
<evidence type="ECO:0000313" key="2">
    <source>
        <dbReference type="Proteomes" id="UP001551482"/>
    </source>
</evidence>
<dbReference type="RefSeq" id="WP_358360260.1">
    <property type="nucleotide sequence ID" value="NZ_JBEZFP010000100.1"/>
</dbReference>
<dbReference type="Pfam" id="PF20062">
    <property type="entry name" value="DUF6461"/>
    <property type="match status" value="1"/>
</dbReference>
<sequence length="208" mass="22253">MSHEGITWVEEYPGFSEGYCIAFARGLSAPELLDRMGCDVRAGVMLTPAEAAQRMLDPDGFMLGSQHGIIRAGERQGWAFAIEEFSGQALDADVLAAVSEGTVALAFFSNGSLRVFSYAEAGRHLWIWEPGYVVDPDHIPTQLVPPLTAVGLTAADGQVVEYPDAEPEFQAHLALSMASRQFGVALTPQDVTGSLLAAPRRADDGGDQ</sequence>
<name>A0ABV3DPZ1_9ACTN</name>
<dbReference type="EMBL" id="JBEZFP010000100">
    <property type="protein sequence ID" value="MEU8137810.1"/>
    <property type="molecule type" value="Genomic_DNA"/>
</dbReference>
<dbReference type="Proteomes" id="UP001551482">
    <property type="component" value="Unassembled WGS sequence"/>
</dbReference>
<keyword evidence="2" id="KW-1185">Reference proteome</keyword>
<evidence type="ECO:0000313" key="1">
    <source>
        <dbReference type="EMBL" id="MEU8137810.1"/>
    </source>
</evidence>
<protein>
    <submittedName>
        <fullName evidence="1">DUF6461 domain-containing protein</fullName>
    </submittedName>
</protein>